<evidence type="ECO:0000256" key="1">
    <source>
        <dbReference type="ARBA" id="ARBA00001954"/>
    </source>
</evidence>
<evidence type="ECO:0000256" key="3">
    <source>
        <dbReference type="ARBA" id="ARBA00022723"/>
    </source>
</evidence>
<evidence type="ECO:0000256" key="4">
    <source>
        <dbReference type="ARBA" id="ARBA00022797"/>
    </source>
</evidence>
<dbReference type="InterPro" id="IPR004360">
    <property type="entry name" value="Glyas_Fos-R_dOase_dom"/>
</dbReference>
<keyword evidence="3" id="KW-0479">Metal-binding</keyword>
<dbReference type="AlphaFoldDB" id="A0A438BFL9"/>
<dbReference type="CDD" id="cd07252">
    <property type="entry name" value="BphC1-RGP6_N_like"/>
    <property type="match status" value="1"/>
</dbReference>
<keyword evidence="4 8" id="KW-0058">Aromatic hydrocarbons catabolism</keyword>
<evidence type="ECO:0000313" key="11">
    <source>
        <dbReference type="Proteomes" id="UP000286208"/>
    </source>
</evidence>
<sequence>MIQELSYIGIASPRFEEWRAYGTAQLGARMADDGPDGAVRLAVDDVDYRIAIHPGDHDEFRYAGWGLANETDLRQFVAGLRDRGVDVHAGDDALAAERQVAELVWFEDPWGIRHELSWGKRATPLSFTPGRPMRGGFVTGDQGLGHVVFQVPDLQEADRFYVDVLGFRLSDRISTDRYTVRFYHVNGRHHSLALSELPGFVGFNHLMLEVEHLDDLGTAMDLVHETGTEVVQTLGRHTNDLMTSIYIDTPSGMQIEYGHGGLVVDDLSWVARTYDRPSYWGHRRPAGTRSRVPGIVRPVEPRPVPAVV</sequence>
<comment type="cofactor">
    <cofactor evidence="1 8">
        <name>Fe(2+)</name>
        <dbReference type="ChEBI" id="CHEBI:29033"/>
    </cofactor>
</comment>
<evidence type="ECO:0000259" key="9">
    <source>
        <dbReference type="PROSITE" id="PS51819"/>
    </source>
</evidence>
<feature type="domain" description="VOC" evidence="9">
    <location>
        <begin position="4"/>
        <end position="119"/>
    </location>
</feature>
<dbReference type="Pfam" id="PF22632">
    <property type="entry name" value="BphC_D1"/>
    <property type="match status" value="1"/>
</dbReference>
<accession>A0A438BFL9</accession>
<evidence type="ECO:0000256" key="2">
    <source>
        <dbReference type="ARBA" id="ARBA00008784"/>
    </source>
</evidence>
<gene>
    <name evidence="10" type="ORF">EGT67_11610</name>
</gene>
<name>A0A438BFL9_9NOCA</name>
<dbReference type="GO" id="GO:0051213">
    <property type="term" value="F:dioxygenase activity"/>
    <property type="evidence" value="ECO:0007669"/>
    <property type="project" value="UniProtKB-KW"/>
</dbReference>
<dbReference type="InterPro" id="IPR037523">
    <property type="entry name" value="VOC_core"/>
</dbReference>
<protein>
    <submittedName>
        <fullName evidence="10">Glyoxalase</fullName>
    </submittedName>
</protein>
<comment type="caution">
    <text evidence="10">The sequence shown here is derived from an EMBL/GenBank/DDBJ whole genome shotgun (WGS) entry which is preliminary data.</text>
</comment>
<keyword evidence="6 8" id="KW-0560">Oxidoreductase</keyword>
<reference evidence="10 11" key="1">
    <citation type="submission" date="2018-11" db="EMBL/GenBank/DDBJ databases">
        <title>Rhodococcus spongicola sp. nov. and Rhodococcus xishaensis sp. nov. from marine sponges.</title>
        <authorList>
            <person name="Li L."/>
            <person name="Lin H.W."/>
        </authorList>
    </citation>
    <scope>NUCLEOTIDE SEQUENCE [LARGE SCALE GENOMIC DNA]</scope>
    <source>
        <strain evidence="10 11">CCTCC AB2014297</strain>
    </source>
</reference>
<evidence type="ECO:0000256" key="5">
    <source>
        <dbReference type="ARBA" id="ARBA00022964"/>
    </source>
</evidence>
<dbReference type="Gene3D" id="3.10.180.10">
    <property type="entry name" value="2,3-Dihydroxybiphenyl 1,2-Dioxygenase, domain 1"/>
    <property type="match status" value="2"/>
</dbReference>
<evidence type="ECO:0000256" key="6">
    <source>
        <dbReference type="ARBA" id="ARBA00023002"/>
    </source>
</evidence>
<dbReference type="CDD" id="cd07237">
    <property type="entry name" value="BphC1-RGP6_C_like"/>
    <property type="match status" value="1"/>
</dbReference>
<comment type="similarity">
    <text evidence="2 8">Belongs to the extradiol ring-cleavage dioxygenase family.</text>
</comment>
<evidence type="ECO:0000313" key="10">
    <source>
        <dbReference type="EMBL" id="RVW09425.1"/>
    </source>
</evidence>
<dbReference type="Pfam" id="PF00903">
    <property type="entry name" value="Glyoxalase"/>
    <property type="match status" value="1"/>
</dbReference>
<organism evidence="10 11">
    <name type="scientific">Prescottella agglutinans</name>
    <dbReference type="NCBI Taxonomy" id="1644129"/>
    <lineage>
        <taxon>Bacteria</taxon>
        <taxon>Bacillati</taxon>
        <taxon>Actinomycetota</taxon>
        <taxon>Actinomycetes</taxon>
        <taxon>Mycobacteriales</taxon>
        <taxon>Nocardiaceae</taxon>
        <taxon>Prescottella</taxon>
    </lineage>
</organism>
<dbReference type="RefSeq" id="WP_127916227.1">
    <property type="nucleotide sequence ID" value="NZ_RKLP01000005.1"/>
</dbReference>
<proteinExistence type="inferred from homology"/>
<dbReference type="OrthoDB" id="6909416at2"/>
<dbReference type="InterPro" id="IPR029068">
    <property type="entry name" value="Glyas_Bleomycin-R_OHBP_Dase"/>
</dbReference>
<dbReference type="EMBL" id="RKLP01000005">
    <property type="protein sequence ID" value="RVW09425.1"/>
    <property type="molecule type" value="Genomic_DNA"/>
</dbReference>
<dbReference type="GO" id="GO:0008198">
    <property type="term" value="F:ferrous iron binding"/>
    <property type="evidence" value="ECO:0007669"/>
    <property type="project" value="InterPro"/>
</dbReference>
<dbReference type="PROSITE" id="PS51819">
    <property type="entry name" value="VOC"/>
    <property type="match status" value="2"/>
</dbReference>
<dbReference type="Proteomes" id="UP000286208">
    <property type="component" value="Unassembled WGS sequence"/>
</dbReference>
<dbReference type="InterPro" id="IPR000486">
    <property type="entry name" value="Xdiol_ring_cleave_dOase_1/2"/>
</dbReference>
<evidence type="ECO:0000256" key="7">
    <source>
        <dbReference type="ARBA" id="ARBA00023004"/>
    </source>
</evidence>
<dbReference type="PROSITE" id="PS00082">
    <property type="entry name" value="EXTRADIOL_DIOXYGENAS"/>
    <property type="match status" value="1"/>
</dbReference>
<feature type="domain" description="VOC" evidence="9">
    <location>
        <begin position="143"/>
        <end position="260"/>
    </location>
</feature>
<evidence type="ECO:0000256" key="8">
    <source>
        <dbReference type="RuleBase" id="RU000683"/>
    </source>
</evidence>
<dbReference type="SUPFAM" id="SSF54593">
    <property type="entry name" value="Glyoxalase/Bleomycin resistance protein/Dihydroxybiphenyl dioxygenase"/>
    <property type="match status" value="2"/>
</dbReference>
<keyword evidence="5 8" id="KW-0223">Dioxygenase</keyword>
<keyword evidence="11" id="KW-1185">Reference proteome</keyword>
<keyword evidence="7 8" id="KW-0408">Iron</keyword>